<proteinExistence type="predicted"/>
<dbReference type="OrthoDB" id="5880116at2"/>
<keyword evidence="2" id="KW-0732">Signal</keyword>
<protein>
    <submittedName>
        <fullName evidence="3">DUF3450 domain-containing protein</fullName>
    </submittedName>
</protein>
<dbReference type="AlphaFoldDB" id="A0A3E1K8A3"/>
<sequence length="255" mass="29001">MSQHSTPISRLLVLGSGLMLGAFAAHAQVLDRSIDTENRITRQAAQTQERINQVDEETQQLIDEYRQVLAETESLRAYNEQMQAVVNNQEEEIASINEQLEGLEQTNRDVVPLMIEMAETLEQLVQADVPFRLQERLDRADNVVDTLDRSDITNSEKFRLIIESYQAELEYGRTMEAYRGALPDGQQVEFLRVGRTLLFWQSLDGESTGWWNPNSRQFEQLDDGYRLPVSDGLAIARNQVAPDLIPLPVPAPESE</sequence>
<dbReference type="PIRSF" id="PIRSF028069">
    <property type="entry name" value="UCP028069"/>
    <property type="match status" value="1"/>
</dbReference>
<comment type="caution">
    <text evidence="3">The sequence shown here is derived from an EMBL/GenBank/DDBJ whole genome shotgun (WGS) entry which is preliminary data.</text>
</comment>
<evidence type="ECO:0000313" key="4">
    <source>
        <dbReference type="Proteomes" id="UP000260351"/>
    </source>
</evidence>
<gene>
    <name evidence="3" type="ORF">DZC52_09495</name>
</gene>
<evidence type="ECO:0000313" key="3">
    <source>
        <dbReference type="EMBL" id="RFF30300.1"/>
    </source>
</evidence>
<reference evidence="3 4" key="1">
    <citation type="submission" date="2018-08" db="EMBL/GenBank/DDBJ databases">
        <title>Wenzhouxiangella salilacus sp. nov., a novel bacterium isolated from a saline lake in Xinjiang Province, China.</title>
        <authorList>
            <person name="Han S."/>
        </authorList>
    </citation>
    <scope>NUCLEOTIDE SEQUENCE [LARGE SCALE GENOMIC DNA]</scope>
    <source>
        <strain evidence="3 4">XDB06</strain>
    </source>
</reference>
<dbReference type="RefSeq" id="WP_116650901.1">
    <property type="nucleotide sequence ID" value="NZ_QUZK01000037.1"/>
</dbReference>
<dbReference type="EMBL" id="QUZK01000037">
    <property type="protein sequence ID" value="RFF30300.1"/>
    <property type="molecule type" value="Genomic_DNA"/>
</dbReference>
<accession>A0A3E1K8A3</accession>
<keyword evidence="4" id="KW-1185">Reference proteome</keyword>
<name>A0A3E1K8A3_9GAMM</name>
<dbReference type="InterPro" id="IPR016866">
    <property type="entry name" value="UCP028069"/>
</dbReference>
<dbReference type="Pfam" id="PF11932">
    <property type="entry name" value="DUF3450"/>
    <property type="match status" value="1"/>
</dbReference>
<feature type="coiled-coil region" evidence="1">
    <location>
        <begin position="37"/>
        <end position="106"/>
    </location>
</feature>
<organism evidence="3 4">
    <name type="scientific">Wenzhouxiangella sediminis</name>
    <dbReference type="NCBI Taxonomy" id="1792836"/>
    <lineage>
        <taxon>Bacteria</taxon>
        <taxon>Pseudomonadati</taxon>
        <taxon>Pseudomonadota</taxon>
        <taxon>Gammaproteobacteria</taxon>
        <taxon>Chromatiales</taxon>
        <taxon>Wenzhouxiangellaceae</taxon>
        <taxon>Wenzhouxiangella</taxon>
    </lineage>
</organism>
<feature type="signal peptide" evidence="2">
    <location>
        <begin position="1"/>
        <end position="27"/>
    </location>
</feature>
<keyword evidence="1" id="KW-0175">Coiled coil</keyword>
<evidence type="ECO:0000256" key="2">
    <source>
        <dbReference type="SAM" id="SignalP"/>
    </source>
</evidence>
<feature type="chain" id="PRO_5017606664" evidence="2">
    <location>
        <begin position="28"/>
        <end position="255"/>
    </location>
</feature>
<evidence type="ECO:0000256" key="1">
    <source>
        <dbReference type="SAM" id="Coils"/>
    </source>
</evidence>
<dbReference type="Proteomes" id="UP000260351">
    <property type="component" value="Unassembled WGS sequence"/>
</dbReference>